<sequence length="174" mass="20107">MRFHLFRSRAFWFGMPGLVFLLWAWVDSGKYDSTLIAAKGQRFVSVSQQFGYLQIQDSLYDKLLPTGVTRTRTPRADPSPSWLPMPAENARIPRFRHDELRPGWIGVRYNTERMSSDFLTLPHWFLLSLYLLPWAAVVAWRWRRFRRATERMASMPAGPLPLDCSGSPELSSGG</sequence>
<dbReference type="Proteomes" id="UP001371305">
    <property type="component" value="Unassembled WGS sequence"/>
</dbReference>
<evidence type="ECO:0000313" key="3">
    <source>
        <dbReference type="Proteomes" id="UP001371305"/>
    </source>
</evidence>
<evidence type="ECO:0000256" key="1">
    <source>
        <dbReference type="SAM" id="Phobius"/>
    </source>
</evidence>
<keyword evidence="1" id="KW-0812">Transmembrane</keyword>
<feature type="transmembrane region" description="Helical" evidence="1">
    <location>
        <begin position="124"/>
        <end position="142"/>
    </location>
</feature>
<gene>
    <name evidence="2" type="ORF">WKV53_04760</name>
</gene>
<proteinExistence type="predicted"/>
<reference evidence="2 3" key="1">
    <citation type="submission" date="2024-04" db="EMBL/GenBank/DDBJ databases">
        <title>Luteolibacter sp. isolated from soil.</title>
        <authorList>
            <person name="An J."/>
        </authorList>
    </citation>
    <scope>NUCLEOTIDE SEQUENCE [LARGE SCALE GENOMIC DNA]</scope>
    <source>
        <strain evidence="2 3">Y139</strain>
    </source>
</reference>
<keyword evidence="3" id="KW-1185">Reference proteome</keyword>
<keyword evidence="1" id="KW-0472">Membrane</keyword>
<dbReference type="EMBL" id="JBBUKT010000001">
    <property type="protein sequence ID" value="MEK7949788.1"/>
    <property type="molecule type" value="Genomic_DNA"/>
</dbReference>
<name>A0ABU9AQI1_9BACT</name>
<evidence type="ECO:0000313" key="2">
    <source>
        <dbReference type="EMBL" id="MEK7949788.1"/>
    </source>
</evidence>
<dbReference type="RefSeq" id="WP_341403205.1">
    <property type="nucleotide sequence ID" value="NZ_JBBUKT010000001.1"/>
</dbReference>
<protein>
    <recommendedName>
        <fullName evidence="4">DUF3592 domain-containing protein</fullName>
    </recommendedName>
</protein>
<keyword evidence="1" id="KW-1133">Transmembrane helix</keyword>
<organism evidence="2 3">
    <name type="scientific">Luteolibacter soli</name>
    <dbReference type="NCBI Taxonomy" id="3135280"/>
    <lineage>
        <taxon>Bacteria</taxon>
        <taxon>Pseudomonadati</taxon>
        <taxon>Verrucomicrobiota</taxon>
        <taxon>Verrucomicrobiia</taxon>
        <taxon>Verrucomicrobiales</taxon>
        <taxon>Verrucomicrobiaceae</taxon>
        <taxon>Luteolibacter</taxon>
    </lineage>
</organism>
<feature type="transmembrane region" description="Helical" evidence="1">
    <location>
        <begin position="9"/>
        <end position="26"/>
    </location>
</feature>
<comment type="caution">
    <text evidence="2">The sequence shown here is derived from an EMBL/GenBank/DDBJ whole genome shotgun (WGS) entry which is preliminary data.</text>
</comment>
<evidence type="ECO:0008006" key="4">
    <source>
        <dbReference type="Google" id="ProtNLM"/>
    </source>
</evidence>
<accession>A0ABU9AQI1</accession>